<organism evidence="1 2">
    <name type="scientific">Microcystis aeruginosa (strain NIES-843 / IAM M-2473)</name>
    <dbReference type="NCBI Taxonomy" id="449447"/>
    <lineage>
        <taxon>Bacteria</taxon>
        <taxon>Bacillati</taxon>
        <taxon>Cyanobacteriota</taxon>
        <taxon>Cyanophyceae</taxon>
        <taxon>Oscillatoriophycideae</taxon>
        <taxon>Chroococcales</taxon>
        <taxon>Microcystaceae</taxon>
        <taxon>Microcystis</taxon>
    </lineage>
</organism>
<gene>
    <name evidence="1" type="ordered locus">MAE_16320</name>
</gene>
<evidence type="ECO:0008006" key="3">
    <source>
        <dbReference type="Google" id="ProtNLM"/>
    </source>
</evidence>
<dbReference type="InterPro" id="IPR055811">
    <property type="entry name" value="DUF7387"/>
</dbReference>
<evidence type="ECO:0000313" key="1">
    <source>
        <dbReference type="EMBL" id="BAG01454.1"/>
    </source>
</evidence>
<dbReference type="Proteomes" id="UP000001510">
    <property type="component" value="Chromosome"/>
</dbReference>
<dbReference type="EMBL" id="AP009552">
    <property type="protein sequence ID" value="BAG01454.1"/>
    <property type="molecule type" value="Genomic_DNA"/>
</dbReference>
<reference evidence="1 2" key="1">
    <citation type="journal article" date="2007" name="DNA Res.">
        <title>Complete genomic structure of the bloom-forming toxic cyanobacterium Microcystis aeruginosa NIES-843.</title>
        <authorList>
            <person name="Kaneko T."/>
            <person name="Nakajima N."/>
            <person name="Okamoto S."/>
            <person name="Suzuki I."/>
            <person name="Tanabe Y."/>
            <person name="Tamaoki M."/>
            <person name="Nakamura Y."/>
            <person name="Kasai F."/>
            <person name="Watanabe A."/>
            <person name="Kawashima K."/>
            <person name="Kishida Y."/>
            <person name="Ono A."/>
            <person name="Shimizu Y."/>
            <person name="Takahashi C."/>
            <person name="Minami C."/>
            <person name="Fujishiro T."/>
            <person name="Kohara M."/>
            <person name="Katoh M."/>
            <person name="Nakazaki N."/>
            <person name="Nakayama S."/>
            <person name="Yamada M."/>
            <person name="Tabata S."/>
            <person name="Watanabe M.M."/>
        </authorList>
    </citation>
    <scope>NUCLEOTIDE SEQUENCE [LARGE SCALE GENOMIC DNA]</scope>
    <source>
        <strain evidence="2">NIES-843 / IAM M-247</strain>
    </source>
</reference>
<evidence type="ECO:0000313" key="2">
    <source>
        <dbReference type="Proteomes" id="UP000001510"/>
    </source>
</evidence>
<dbReference type="Pfam" id="PF24113">
    <property type="entry name" value="DUF7387"/>
    <property type="match status" value="1"/>
</dbReference>
<dbReference type="HOGENOM" id="CLU_114047_10_3_3"/>
<dbReference type="InterPro" id="IPR035069">
    <property type="entry name" value="TTHA1013/TTHA0281-like"/>
</dbReference>
<dbReference type="KEGG" id="mar:MAE_16320"/>
<dbReference type="AlphaFoldDB" id="B0JVC0"/>
<dbReference type="PaxDb" id="449447-MAE_16320"/>
<dbReference type="SUPFAM" id="SSF143100">
    <property type="entry name" value="TTHA1013/TTHA0281-like"/>
    <property type="match status" value="1"/>
</dbReference>
<dbReference type="EnsemblBacteria" id="BAG01454">
    <property type="protein sequence ID" value="BAG01454"/>
    <property type="gene ID" value="MAE_16320"/>
</dbReference>
<dbReference type="eggNOG" id="COG1598">
    <property type="taxonomic scope" value="Bacteria"/>
</dbReference>
<proteinExistence type="predicted"/>
<dbReference type="STRING" id="449447.MAE_16320"/>
<accession>B0JVC0</accession>
<name>B0JVC0_MICAN</name>
<sequence length="77" mass="8743">MESSIRKVKMRQVLTARIFQEDNWFVAQCLEVDVASQGETETEALNNLQEALELHFEPPCATVIPQLQKIEVEINAA</sequence>
<keyword evidence="2" id="KW-1185">Reference proteome</keyword>
<protein>
    <recommendedName>
        <fullName evidence="3">HicB-like antitoxin of toxin-antitoxin system domain-containing protein</fullName>
    </recommendedName>
</protein>
<dbReference type="Gene3D" id="3.30.160.250">
    <property type="match status" value="1"/>
</dbReference>